<reference evidence="1" key="1">
    <citation type="submission" date="2020-10" db="EMBL/GenBank/DDBJ databases">
        <authorList>
            <person name="Gilroy R."/>
        </authorList>
    </citation>
    <scope>NUCLEOTIDE SEQUENCE</scope>
    <source>
        <strain evidence="1">1748</strain>
    </source>
</reference>
<dbReference type="CDD" id="cd11341">
    <property type="entry name" value="AmyAc_Pullulanase_LD-like"/>
    <property type="match status" value="1"/>
</dbReference>
<gene>
    <name evidence="1" type="ORF">IAC78_01025</name>
</gene>
<proteinExistence type="predicted"/>
<dbReference type="InterPro" id="IPR017853">
    <property type="entry name" value="GH"/>
</dbReference>
<accession>A0A9D9GQL9</accession>
<evidence type="ECO:0000313" key="2">
    <source>
        <dbReference type="Proteomes" id="UP000823629"/>
    </source>
</evidence>
<evidence type="ECO:0000313" key="1">
    <source>
        <dbReference type="EMBL" id="MBO8414053.1"/>
    </source>
</evidence>
<sequence>GSYSSDPEDCYTRLFELRKLVAAFHSKGIRVNMDVVFNHTFQVKTNSFEILCPNYYYRRNEDGTLSNGSGCGNDLETRNYMVRKLIVDCCKYFVTYYGMDGFRFDLMGIIDRKTMELVVYNIKGLKHEAMIYGEGWDMMTPLPSDEKTSLNNALYISDIGFFNDRFRDVSRGHSYGGNLTPRGYLTGDPNYIDGYKHVYLGSVASLAFPPLFNRPSQSINYVECHDDACLYDKLKTQYPDVDESVLLRRIKMINACTVLAMGVPFIHAGQEVGHSKKGNTNSYDAGDIINGFDYAQAYRREDMIEYLKGVIQLKKSYPELSLDSKKSISEQVEFENLANGGLAVKYYKNGSVDMVVFINPSETMITYELPKYYKVIFNEAGLISKMESYAQLVIINGLSVVVCKA</sequence>
<reference evidence="1" key="2">
    <citation type="journal article" date="2021" name="PeerJ">
        <title>Extensive microbial diversity within the chicken gut microbiome revealed by metagenomics and culture.</title>
        <authorList>
            <person name="Gilroy R."/>
            <person name="Ravi A."/>
            <person name="Getino M."/>
            <person name="Pursley I."/>
            <person name="Horton D.L."/>
            <person name="Alikhan N.F."/>
            <person name="Baker D."/>
            <person name="Gharbi K."/>
            <person name="Hall N."/>
            <person name="Watson M."/>
            <person name="Adriaenssens E.M."/>
            <person name="Foster-Nyarko E."/>
            <person name="Jarju S."/>
            <person name="Secka A."/>
            <person name="Antonio M."/>
            <person name="Oren A."/>
            <person name="Chaudhuri R.R."/>
            <person name="La Ragione R."/>
            <person name="Hildebrand F."/>
            <person name="Pallen M.J."/>
        </authorList>
    </citation>
    <scope>NUCLEOTIDE SEQUENCE</scope>
    <source>
        <strain evidence="1">1748</strain>
    </source>
</reference>
<comment type="caution">
    <text evidence="1">The sequence shown here is derived from an EMBL/GenBank/DDBJ whole genome shotgun (WGS) entry which is preliminary data.</text>
</comment>
<protein>
    <submittedName>
        <fullName evidence="1">Type I pullulanase</fullName>
    </submittedName>
</protein>
<name>A0A9D9GQL9_9BACL</name>
<dbReference type="PANTHER" id="PTHR43002">
    <property type="entry name" value="GLYCOGEN DEBRANCHING ENZYME"/>
    <property type="match status" value="1"/>
</dbReference>
<dbReference type="AlphaFoldDB" id="A0A9D9GQL9"/>
<dbReference type="SUPFAM" id="SSF51445">
    <property type="entry name" value="(Trans)glycosidases"/>
    <property type="match status" value="1"/>
</dbReference>
<feature type="non-terminal residue" evidence="1">
    <location>
        <position position="1"/>
    </location>
</feature>
<dbReference type="Gene3D" id="3.20.20.80">
    <property type="entry name" value="Glycosidases"/>
    <property type="match status" value="1"/>
</dbReference>
<dbReference type="EMBL" id="JADING010000028">
    <property type="protein sequence ID" value="MBO8414053.1"/>
    <property type="molecule type" value="Genomic_DNA"/>
</dbReference>
<dbReference type="Proteomes" id="UP000823629">
    <property type="component" value="Unassembled WGS sequence"/>
</dbReference>
<organism evidence="1 2">
    <name type="scientific">Candidatus Scatoplasma merdavium</name>
    <dbReference type="NCBI Taxonomy" id="2840932"/>
    <lineage>
        <taxon>Bacteria</taxon>
        <taxon>Bacillati</taxon>
        <taxon>Bacillota</taxon>
        <taxon>Bacilli</taxon>
        <taxon>Bacillales</taxon>
        <taxon>Candidatus Scatoplasma</taxon>
    </lineage>
</organism>